<dbReference type="SUPFAM" id="SSF56112">
    <property type="entry name" value="Protein kinase-like (PK-like)"/>
    <property type="match status" value="1"/>
</dbReference>
<dbReference type="Pfam" id="PF01636">
    <property type="entry name" value="APH"/>
    <property type="match status" value="1"/>
</dbReference>
<dbReference type="InterPro" id="IPR051678">
    <property type="entry name" value="AGP_Transferase"/>
</dbReference>
<sequence length="515" mass="58502">MLPPIQQLLSIVLSQAMSLQSPTPAASLVLAPVSSHCVNASAKDTGLQHPDNLEASVDHEQHQIPDDVISIAATVLYGQEPFETFQHKVAEFATKHFRKSPQNIKLHPMKGGSFNRVVGITISSKPKKSGLKWFLCRCLSASKKERKATFDSYILRIPRIEYGGDDADENMANDMKHEVTILNTIGSRLPLPIPKVFSYELTTTSVFERPYMIQTRLPGQNLWLDLWDHLNFQQKQCVVRYITNLPPLIALVEGPAGDISTENLSRSSASPVHVETFYTRPYDDQPKSKPALIRRPIDHLLERCEQWRACERSTGFCFEKIWDNFEAISRALEMRGFLHGPCVLVHGDLKAYNLLAKVCSDTEVDITGVIDWDSAIIAPEFMAYRAPFWLWTPRDMNSEKADEEHMANFEPIDDEDKKLKQVFLENASEKYKLYAFAPEAMLARRMFRILKESLSGEWEHEEARSVIREWNELHPEDGVQYADSNTESESDADEDDLEQPVGVAEICIACNYTTI</sequence>
<gene>
    <name evidence="3" type="ORF">G6011_02092</name>
</gene>
<proteinExistence type="predicted"/>
<accession>A0AAD4FCW9</accession>
<name>A0AAD4FCW9_9PLEO</name>
<evidence type="ECO:0000256" key="1">
    <source>
        <dbReference type="SAM" id="MobiDB-lite"/>
    </source>
</evidence>
<dbReference type="Gene3D" id="3.90.1200.10">
    <property type="match status" value="1"/>
</dbReference>
<protein>
    <recommendedName>
        <fullName evidence="2">Aminoglycoside phosphotransferase domain-containing protein</fullName>
    </recommendedName>
</protein>
<feature type="compositionally biased region" description="Acidic residues" evidence="1">
    <location>
        <begin position="486"/>
        <end position="498"/>
    </location>
</feature>
<comment type="caution">
    <text evidence="3">The sequence shown here is derived from an EMBL/GenBank/DDBJ whole genome shotgun (WGS) entry which is preliminary data.</text>
</comment>
<dbReference type="PANTHER" id="PTHR21310:SF56">
    <property type="entry name" value="AMINOGLYCOSIDE PHOSPHOTRANSFERASE DOMAIN-CONTAINING PROTEIN"/>
    <property type="match status" value="1"/>
</dbReference>
<reference evidence="3" key="1">
    <citation type="submission" date="2021-07" db="EMBL/GenBank/DDBJ databases">
        <title>Genome Resource of American Ginseng Black Spot Pathogen Alternaria panax.</title>
        <authorList>
            <person name="Qiu C."/>
            <person name="Wang W."/>
            <person name="Liu Z."/>
        </authorList>
    </citation>
    <scope>NUCLEOTIDE SEQUENCE</scope>
    <source>
        <strain evidence="3">BNCC115425</strain>
    </source>
</reference>
<dbReference type="InterPro" id="IPR011009">
    <property type="entry name" value="Kinase-like_dom_sf"/>
</dbReference>
<organism evidence="3 4">
    <name type="scientific">Alternaria panax</name>
    <dbReference type="NCBI Taxonomy" id="48097"/>
    <lineage>
        <taxon>Eukaryota</taxon>
        <taxon>Fungi</taxon>
        <taxon>Dikarya</taxon>
        <taxon>Ascomycota</taxon>
        <taxon>Pezizomycotina</taxon>
        <taxon>Dothideomycetes</taxon>
        <taxon>Pleosporomycetidae</taxon>
        <taxon>Pleosporales</taxon>
        <taxon>Pleosporineae</taxon>
        <taxon>Pleosporaceae</taxon>
        <taxon>Alternaria</taxon>
        <taxon>Alternaria sect. Panax</taxon>
    </lineage>
</organism>
<evidence type="ECO:0000313" key="4">
    <source>
        <dbReference type="Proteomes" id="UP001199106"/>
    </source>
</evidence>
<dbReference type="Proteomes" id="UP001199106">
    <property type="component" value="Unassembled WGS sequence"/>
</dbReference>
<feature type="domain" description="Aminoglycoside phosphotransferase" evidence="2">
    <location>
        <begin position="151"/>
        <end position="377"/>
    </location>
</feature>
<dbReference type="PANTHER" id="PTHR21310">
    <property type="entry name" value="AMINOGLYCOSIDE PHOSPHOTRANSFERASE-RELATED-RELATED"/>
    <property type="match status" value="1"/>
</dbReference>
<evidence type="ECO:0000259" key="2">
    <source>
        <dbReference type="Pfam" id="PF01636"/>
    </source>
</evidence>
<dbReference type="EMBL" id="JAANER010000006">
    <property type="protein sequence ID" value="KAG9188169.1"/>
    <property type="molecule type" value="Genomic_DNA"/>
</dbReference>
<feature type="region of interest" description="Disordered" evidence="1">
    <location>
        <begin position="479"/>
        <end position="498"/>
    </location>
</feature>
<evidence type="ECO:0000313" key="3">
    <source>
        <dbReference type="EMBL" id="KAG9188169.1"/>
    </source>
</evidence>
<keyword evidence="4" id="KW-1185">Reference proteome</keyword>
<dbReference type="InterPro" id="IPR002575">
    <property type="entry name" value="Aminoglycoside_PTrfase"/>
</dbReference>
<dbReference type="AlphaFoldDB" id="A0AAD4FCW9"/>